<accession>A0ABV9QGN2</accession>
<comment type="caution">
    <text evidence="1">The sequence shown here is derived from an EMBL/GenBank/DDBJ whole genome shotgun (WGS) entry which is preliminary data.</text>
</comment>
<organism evidence="1 2">
    <name type="scientific">Giesbergeria sinuosa</name>
    <dbReference type="NCBI Taxonomy" id="80883"/>
    <lineage>
        <taxon>Bacteria</taxon>
        <taxon>Pseudomonadati</taxon>
        <taxon>Pseudomonadota</taxon>
        <taxon>Betaproteobacteria</taxon>
        <taxon>Burkholderiales</taxon>
        <taxon>Comamonadaceae</taxon>
        <taxon>Giesbergeria</taxon>
    </lineage>
</organism>
<sequence>MYPANVFKIFLASPSDVPKERQIAREVIQKWNDLYSENTGIILQAIGWETHSYPSMGDRAQGIINKQILKDADFLVGIFWTRIGTSTGKHESGTLEEIREHINAGKPAMICFSDQPVQMGSVDQEQYNKLVEFKQECYEKGLVSSYDSFEVFKSILSDALVRRAQSGEPFVGSEKIEGGKITPTDFGVGMPKIITLSPDAKDLLLEASNDVSGNIMKLAFIGGLTLQANGRHFLTDRSPREKARWEAALNQLIEENLAEEVGHKGEIFRVTHYGYQIADQIKNA</sequence>
<name>A0ABV9QGN2_9BURK</name>
<evidence type="ECO:0008006" key="3">
    <source>
        <dbReference type="Google" id="ProtNLM"/>
    </source>
</evidence>
<evidence type="ECO:0000313" key="1">
    <source>
        <dbReference type="EMBL" id="MFC4790443.1"/>
    </source>
</evidence>
<evidence type="ECO:0000313" key="2">
    <source>
        <dbReference type="Proteomes" id="UP001596001"/>
    </source>
</evidence>
<gene>
    <name evidence="1" type="ORF">ACFO6X_15815</name>
</gene>
<keyword evidence="2" id="KW-1185">Reference proteome</keyword>
<dbReference type="Proteomes" id="UP001596001">
    <property type="component" value="Unassembled WGS sequence"/>
</dbReference>
<dbReference type="EMBL" id="JBHSHJ010000028">
    <property type="protein sequence ID" value="MFC4790443.1"/>
    <property type="molecule type" value="Genomic_DNA"/>
</dbReference>
<dbReference type="RefSeq" id="WP_382434964.1">
    <property type="nucleotide sequence ID" value="NZ_JBHSHJ010000028.1"/>
</dbReference>
<reference evidence="2" key="1">
    <citation type="journal article" date="2019" name="Int. J. Syst. Evol. Microbiol.">
        <title>The Global Catalogue of Microorganisms (GCM) 10K type strain sequencing project: providing services to taxonomists for standard genome sequencing and annotation.</title>
        <authorList>
            <consortium name="The Broad Institute Genomics Platform"/>
            <consortium name="The Broad Institute Genome Sequencing Center for Infectious Disease"/>
            <person name="Wu L."/>
            <person name="Ma J."/>
        </authorList>
    </citation>
    <scope>NUCLEOTIDE SEQUENCE [LARGE SCALE GENOMIC DNA]</scope>
    <source>
        <strain evidence="2">CCUG 49452</strain>
    </source>
</reference>
<proteinExistence type="predicted"/>
<protein>
    <recommendedName>
        <fullName evidence="3">DUF4062 domain-containing protein</fullName>
    </recommendedName>
</protein>